<dbReference type="Gene3D" id="3.20.20.210">
    <property type="match status" value="2"/>
</dbReference>
<dbReference type="EC" id="2.1.1.14" evidence="10"/>
<feature type="domain" description="Cobalamin-independent methionine synthase MetE C-terminal/archaeal" evidence="14">
    <location>
        <begin position="420"/>
        <end position="742"/>
    </location>
</feature>
<feature type="binding site" evidence="10">
    <location>
        <position position="478"/>
    </location>
    <ligand>
        <name>L-homocysteine</name>
        <dbReference type="ChEBI" id="CHEBI:58199"/>
    </ligand>
</feature>
<dbReference type="InterPro" id="IPR006276">
    <property type="entry name" value="Cobalamin-indep_Met_synthase"/>
</dbReference>
<evidence type="ECO:0000256" key="13">
    <source>
        <dbReference type="PIRSR" id="PIRSR000382-3"/>
    </source>
</evidence>
<accession>A0A7U4QJ52</accession>
<feature type="binding site" evidence="12">
    <location>
        <position position="635"/>
    </location>
    <ligand>
        <name>Zn(2+)</name>
        <dbReference type="ChEBI" id="CHEBI:29105"/>
        <label>1</label>
        <note>catalytic</note>
    </ligand>
</feature>
<dbReference type="GO" id="GO:0009086">
    <property type="term" value="P:methionine biosynthetic process"/>
    <property type="evidence" value="ECO:0007669"/>
    <property type="project" value="UniProtKB-UniRule"/>
</dbReference>
<keyword evidence="17" id="KW-1185">Reference proteome</keyword>
<organism evidence="16 17">
    <name type="scientific">Desulfofervidus auxilii</name>
    <dbReference type="NCBI Taxonomy" id="1621989"/>
    <lineage>
        <taxon>Bacteria</taxon>
        <taxon>Pseudomonadati</taxon>
        <taxon>Thermodesulfobacteriota</taxon>
        <taxon>Candidatus Desulfofervidia</taxon>
        <taxon>Candidatus Desulfofervidales</taxon>
        <taxon>Candidatus Desulfofervidaceae</taxon>
        <taxon>Candidatus Desulfofervidus</taxon>
    </lineage>
</organism>
<dbReference type="PIRSF" id="PIRSF000382">
    <property type="entry name" value="MeTrfase_B12_ind"/>
    <property type="match status" value="1"/>
</dbReference>
<feature type="binding site" evidence="10">
    <location>
        <position position="117"/>
    </location>
    <ligand>
        <name>5-methyltetrahydropteroyltri-L-glutamate</name>
        <dbReference type="ChEBI" id="CHEBI:58207"/>
    </ligand>
</feature>
<feature type="binding site" evidence="10">
    <location>
        <position position="599"/>
    </location>
    <ligand>
        <name>5-methyltetrahydropteroyltri-L-glutamate</name>
        <dbReference type="ChEBI" id="CHEBI:58207"/>
    </ligand>
</feature>
<name>A0A7U4QJ52_DESA2</name>
<dbReference type="PANTHER" id="PTHR30519">
    <property type="entry name" value="5-METHYLTETRAHYDROPTEROYLTRIGLUTAMATE--HOMOCYSTEINE METHYLTRANSFERASE"/>
    <property type="match status" value="1"/>
</dbReference>
<protein>
    <recommendedName>
        <fullName evidence="10">5-methyltetrahydropteroyltriglutamate--homocysteine methyltransferase</fullName>
        <ecNumber evidence="10">2.1.1.14</ecNumber>
    </recommendedName>
    <alternativeName>
        <fullName evidence="10">Cobalamin-independent methionine synthase</fullName>
    </alternativeName>
    <alternativeName>
        <fullName evidence="10">Methionine synthase, vitamin-B12 independent isozyme</fullName>
    </alternativeName>
</protein>
<feature type="binding site" evidence="11">
    <location>
        <position position="24"/>
    </location>
    <ligand>
        <name>5-methyltetrahydropteroyltri-L-glutamate</name>
        <dbReference type="ChEBI" id="CHEBI:58207"/>
    </ligand>
</feature>
<dbReference type="InterPro" id="IPR002629">
    <property type="entry name" value="Met_Synth_C/arc"/>
</dbReference>
<sequence>MEEKLEIWSSNLGYPRIGEKRELKKALEGYWQDKVTDEELKQTATSLQERIWETQKQAGIDFIPVGDFSLYDHMLDISINFGFIPKRFRQQTIKKELELYFTMARGAKNVPPLEMTKWFDTNYHYLVPEIDTPPKLLGNPILTLIKKAIALNIQPKPVLVGPYTFLTLSKVPEGKDKFWVLPKLLEVYKEVLKQWAMAGAKWVQIDEPALVLEMSGEEIKVVKDIYHNLSSPDINIMLQTYFEGVDFYPEIAKLPVQGIGLDFVRSHNNLENIKKYGFPKEKVLGLGIVNGRNVWRTNLTHAFALAKEIIDIAHPKAVFVQPSCSLLHLPISIELETKLSSEVKQILAFAKERLQEVAILTQALRKGELPAGSFAGSPEVHPLKEVKEKIAQLKSEDFERAEPYEKRFLKQQKVLNLPLFPTTTIGSFPQTKDVRQKRARFKRGEIDQQEYSQFLREKMAFCIGIQEGLGLDVLVHGEFERSDMVEYFAQKMTGFLVTQNGWVQSYGSRCVRPPIIYADVSRPKPMTINEICYAQSLTPKPVKGMLTGPVTILNWSYVREDIPRKEVAFQIALALRDEVLDLEKAGIKIIQIDEPAFREGLPLKKEKRKSYLDWAVKAFRLSNAPVKPQTQIHTHMCYAEFKDIIEAIDAMDADVISIECSRSKGDVISIFETYHYKKGIGLGTYDIHSPRIPKKEEILATLKRCLKVLAPQQLWVNPDCGLKTRQWEEIIPSLRNMVEVARELRDSLSKD</sequence>
<feature type="domain" description="Cobalamin-independent methionine synthase MetE N-terminal" evidence="15">
    <location>
        <begin position="9"/>
        <end position="311"/>
    </location>
</feature>
<dbReference type="HAMAP" id="MF_00172">
    <property type="entry name" value="Meth_synth"/>
    <property type="match status" value="1"/>
</dbReference>
<feature type="binding site" evidence="10">
    <location>
        <position position="659"/>
    </location>
    <ligand>
        <name>Zn(2+)</name>
        <dbReference type="ChEBI" id="CHEBI:29105"/>
        <note>catalytic</note>
    </ligand>
</feature>
<comment type="function">
    <text evidence="1 10">Catalyzes the transfer of a methyl group from 5-methyltetrahydrofolate to homocysteine resulting in methionine formation.</text>
</comment>
<dbReference type="EMBL" id="CP013015">
    <property type="protein sequence ID" value="AMM40322.1"/>
    <property type="molecule type" value="Genomic_DNA"/>
</dbReference>
<keyword evidence="6 10" id="KW-0808">Transferase</keyword>
<feature type="binding site" evidence="12">
    <location>
        <position position="720"/>
    </location>
    <ligand>
        <name>Zn(2+)</name>
        <dbReference type="ChEBI" id="CHEBI:29105"/>
        <label>1</label>
        <note>catalytic</note>
    </ligand>
</feature>
<dbReference type="SUPFAM" id="SSF51726">
    <property type="entry name" value="UROD/MetE-like"/>
    <property type="match status" value="2"/>
</dbReference>
<comment type="cofactor">
    <cofactor evidence="12">
        <name>Zn(2+)</name>
        <dbReference type="ChEBI" id="CHEBI:29105"/>
    </cofactor>
    <text evidence="12">Binds 2 Zn(2+) ions per subunit.</text>
</comment>
<evidence type="ECO:0000256" key="4">
    <source>
        <dbReference type="ARBA" id="ARBA00022603"/>
    </source>
</evidence>
<feature type="binding site" evidence="12">
    <location>
        <position position="659"/>
    </location>
    <ligand>
        <name>Zn(2+)</name>
        <dbReference type="ChEBI" id="CHEBI:29105"/>
        <label>1</label>
        <note>catalytic</note>
    </ligand>
</feature>
<feature type="binding site" evidence="10 11">
    <location>
        <position position="593"/>
    </location>
    <ligand>
        <name>L-homocysteine</name>
        <dbReference type="ChEBI" id="CHEBI:58199"/>
    </ligand>
</feature>
<feature type="binding site" evidence="10 11">
    <location>
        <position position="478"/>
    </location>
    <ligand>
        <name>L-methionine</name>
        <dbReference type="ChEBI" id="CHEBI:57844"/>
    </ligand>
</feature>
<comment type="cofactor">
    <cofactor evidence="10">
        <name>Zn(2+)</name>
        <dbReference type="ChEBI" id="CHEBI:29105"/>
    </cofactor>
    <text evidence="10">Binds 1 zinc ion per subunit.</text>
</comment>
<feature type="binding site" evidence="10">
    <location>
        <position position="637"/>
    </location>
    <ligand>
        <name>Zn(2+)</name>
        <dbReference type="ChEBI" id="CHEBI:29105"/>
        <note>catalytic</note>
    </ligand>
</feature>
<dbReference type="NCBIfam" id="NF003556">
    <property type="entry name" value="PRK05222.1"/>
    <property type="match status" value="1"/>
</dbReference>
<evidence type="ECO:0000256" key="10">
    <source>
        <dbReference type="HAMAP-Rule" id="MF_00172"/>
    </source>
</evidence>
<feature type="binding site" evidence="12">
    <location>
        <position position="637"/>
    </location>
    <ligand>
        <name>Zn(2+)</name>
        <dbReference type="ChEBI" id="CHEBI:29105"/>
        <label>1</label>
        <note>catalytic</note>
    </ligand>
</feature>
<dbReference type="RefSeq" id="WP_156469355.1">
    <property type="nucleotide sequence ID" value="NZ_CP013015.1"/>
</dbReference>
<evidence type="ECO:0000256" key="11">
    <source>
        <dbReference type="PIRSR" id="PIRSR000382-1"/>
    </source>
</evidence>
<dbReference type="InterPro" id="IPR038071">
    <property type="entry name" value="UROD/MetE-like_sf"/>
</dbReference>
<evidence type="ECO:0000256" key="8">
    <source>
        <dbReference type="ARBA" id="ARBA00022833"/>
    </source>
</evidence>
<keyword evidence="5 10" id="KW-0028">Amino-acid biosynthesis</keyword>
<feature type="binding site" evidence="10">
    <location>
        <position position="635"/>
    </location>
    <ligand>
        <name>Zn(2+)</name>
        <dbReference type="ChEBI" id="CHEBI:29105"/>
        <note>catalytic</note>
    </ligand>
</feature>
<feature type="binding site" evidence="10 11">
    <location>
        <begin position="509"/>
        <end position="510"/>
    </location>
    <ligand>
        <name>5-methyltetrahydropteroyltri-L-glutamate</name>
        <dbReference type="ChEBI" id="CHEBI:58207"/>
    </ligand>
</feature>
<dbReference type="AlphaFoldDB" id="A0A7U4QJ52"/>
<dbReference type="GO" id="GO:0008270">
    <property type="term" value="F:zinc ion binding"/>
    <property type="evidence" value="ECO:0007669"/>
    <property type="project" value="InterPro"/>
</dbReference>
<feature type="binding site" evidence="10 11">
    <location>
        <begin position="425"/>
        <end position="427"/>
    </location>
    <ligand>
        <name>L-homocysteine</name>
        <dbReference type="ChEBI" id="CHEBI:58199"/>
    </ligand>
</feature>
<evidence type="ECO:0000256" key="5">
    <source>
        <dbReference type="ARBA" id="ARBA00022605"/>
    </source>
</evidence>
<evidence type="ECO:0000256" key="2">
    <source>
        <dbReference type="ARBA" id="ARBA00004681"/>
    </source>
</evidence>
<comment type="pathway">
    <text evidence="2 10">Amino-acid biosynthesis; L-methionine biosynthesis via de novo pathway; L-methionine from L-homocysteine (MetE route): step 1/1.</text>
</comment>
<dbReference type="GO" id="GO:0032259">
    <property type="term" value="P:methylation"/>
    <property type="evidence" value="ECO:0007669"/>
    <property type="project" value="UniProtKB-KW"/>
</dbReference>
<evidence type="ECO:0000313" key="16">
    <source>
        <dbReference type="EMBL" id="AMM40322.1"/>
    </source>
</evidence>
<feature type="binding site" evidence="10 11">
    <location>
        <position position="555"/>
    </location>
    <ligand>
        <name>5-methyltetrahydropteroyltri-L-glutamate</name>
        <dbReference type="ChEBI" id="CHEBI:58207"/>
    </ligand>
</feature>
<keyword evidence="7 10" id="KW-0479">Metal-binding</keyword>
<keyword evidence="8 10" id="KW-0862">Zinc</keyword>
<gene>
    <name evidence="10" type="primary">metE</name>
    <name evidence="16" type="ORF">HS1_000516</name>
</gene>
<feature type="binding site" evidence="10 11">
    <location>
        <position position="593"/>
    </location>
    <ligand>
        <name>L-methionine</name>
        <dbReference type="ChEBI" id="CHEBI:57844"/>
    </ligand>
</feature>
<dbReference type="GO" id="GO:0003871">
    <property type="term" value="F:5-methyltetrahydropteroyltriglutamate-homocysteine S-methyltransferase activity"/>
    <property type="evidence" value="ECO:0007669"/>
    <property type="project" value="UniProtKB-UniRule"/>
</dbReference>
<dbReference type="CDD" id="cd03311">
    <property type="entry name" value="CIMS_C_terminal_like"/>
    <property type="match status" value="1"/>
</dbReference>
<dbReference type="InterPro" id="IPR013215">
    <property type="entry name" value="Cbl-indep_Met_Synth_N"/>
</dbReference>
<feature type="binding site" evidence="10">
    <location>
        <begin position="21"/>
        <end position="24"/>
    </location>
    <ligand>
        <name>5-methyltetrahydropteroyltri-L-glutamate</name>
        <dbReference type="ChEBI" id="CHEBI:58207"/>
    </ligand>
</feature>
<evidence type="ECO:0000259" key="14">
    <source>
        <dbReference type="Pfam" id="PF01717"/>
    </source>
</evidence>
<evidence type="ECO:0000256" key="1">
    <source>
        <dbReference type="ARBA" id="ARBA00002777"/>
    </source>
</evidence>
<dbReference type="NCBIfam" id="TIGR01371">
    <property type="entry name" value="met_syn_B12ind"/>
    <property type="match status" value="1"/>
</dbReference>
<reference evidence="16 17" key="1">
    <citation type="submission" date="2015-10" db="EMBL/GenBank/DDBJ databases">
        <title>Candidatus Desulfofervidus auxilii, a hydrogenotrophic sulfate-reducing bacterium involved in the thermophilic anaerobic oxidation of methane.</title>
        <authorList>
            <person name="Krukenberg V."/>
            <person name="Richter M."/>
            <person name="Wegener G."/>
        </authorList>
    </citation>
    <scope>NUCLEOTIDE SEQUENCE [LARGE SCALE GENOMIC DNA]</scope>
    <source>
        <strain evidence="16 17">HS1</strain>
    </source>
</reference>
<dbReference type="KEGG" id="daw:HS1_000516"/>
<dbReference type="CDD" id="cd03312">
    <property type="entry name" value="CIMS_N_terminal_like"/>
    <property type="match status" value="1"/>
</dbReference>
<feature type="active site" description="Proton donor" evidence="10 13">
    <location>
        <position position="688"/>
    </location>
</feature>
<evidence type="ECO:0000259" key="15">
    <source>
        <dbReference type="Pfam" id="PF08267"/>
    </source>
</evidence>
<evidence type="ECO:0000256" key="12">
    <source>
        <dbReference type="PIRSR" id="PIRSR000382-2"/>
    </source>
</evidence>
<evidence type="ECO:0000256" key="7">
    <source>
        <dbReference type="ARBA" id="ARBA00022723"/>
    </source>
</evidence>
<keyword evidence="9 10" id="KW-0486">Methionine biosynthesis</keyword>
<feature type="binding site" evidence="11">
    <location>
        <position position="122"/>
    </location>
    <ligand>
        <name>5-methyltetrahydropteroyltri-L-glutamate</name>
        <dbReference type="ChEBI" id="CHEBI:58207"/>
    </ligand>
</feature>
<feature type="binding site" evidence="10 11">
    <location>
        <begin position="425"/>
        <end position="427"/>
    </location>
    <ligand>
        <name>L-methionine</name>
        <dbReference type="ChEBI" id="CHEBI:57844"/>
    </ligand>
</feature>
<proteinExistence type="inferred from homology"/>
<dbReference type="UniPathway" id="UPA00051">
    <property type="reaction ID" value="UER00082"/>
</dbReference>
<comment type="similarity">
    <text evidence="3 10">Belongs to the vitamin-B12 independent methionine synthase family.</text>
</comment>
<keyword evidence="10" id="KW-0677">Repeat</keyword>
<comment type="catalytic activity">
    <reaction evidence="10">
        <text>5-methyltetrahydropteroyltri-L-glutamate + L-homocysteine = tetrahydropteroyltri-L-glutamate + L-methionine</text>
        <dbReference type="Rhea" id="RHEA:21196"/>
        <dbReference type="ChEBI" id="CHEBI:57844"/>
        <dbReference type="ChEBI" id="CHEBI:58140"/>
        <dbReference type="ChEBI" id="CHEBI:58199"/>
        <dbReference type="ChEBI" id="CHEBI:58207"/>
        <dbReference type="EC" id="2.1.1.14"/>
    </reaction>
</comment>
<feature type="binding site" evidence="10">
    <location>
        <position position="720"/>
    </location>
    <ligand>
        <name>Zn(2+)</name>
        <dbReference type="ChEBI" id="CHEBI:29105"/>
        <note>catalytic</note>
    </ligand>
</feature>
<evidence type="ECO:0000256" key="9">
    <source>
        <dbReference type="ARBA" id="ARBA00023167"/>
    </source>
</evidence>
<evidence type="ECO:0000256" key="3">
    <source>
        <dbReference type="ARBA" id="ARBA00009553"/>
    </source>
</evidence>
<dbReference type="OrthoDB" id="244285at2"/>
<evidence type="ECO:0000313" key="17">
    <source>
        <dbReference type="Proteomes" id="UP000070560"/>
    </source>
</evidence>
<dbReference type="Pfam" id="PF08267">
    <property type="entry name" value="Meth_synt_1"/>
    <property type="match status" value="1"/>
</dbReference>
<keyword evidence="4 10" id="KW-0489">Methyltransferase</keyword>
<dbReference type="Proteomes" id="UP000070560">
    <property type="component" value="Chromosome"/>
</dbReference>
<dbReference type="Pfam" id="PF01717">
    <property type="entry name" value="Meth_synt_2"/>
    <property type="match status" value="1"/>
</dbReference>
<evidence type="ECO:0000256" key="6">
    <source>
        <dbReference type="ARBA" id="ARBA00022679"/>
    </source>
</evidence>